<keyword evidence="7" id="KW-0675">Receptor</keyword>
<accession>A0A553N976</accession>
<dbReference type="AlphaFoldDB" id="A0A553N976"/>
<dbReference type="GO" id="GO:0032870">
    <property type="term" value="P:cellular response to hormone stimulus"/>
    <property type="evidence" value="ECO:0007669"/>
    <property type="project" value="TreeGrafter"/>
</dbReference>
<dbReference type="PANTHER" id="PTHR24241:SF161">
    <property type="entry name" value="G-PROTEIN COUPLED RECEPTORS FAMILY 1 PROFILE DOMAIN-CONTAINING PROTEIN"/>
    <property type="match status" value="1"/>
</dbReference>
<dbReference type="GO" id="GO:0005000">
    <property type="term" value="F:vasopressin receptor activity"/>
    <property type="evidence" value="ECO:0007669"/>
    <property type="project" value="TreeGrafter"/>
</dbReference>
<dbReference type="Proteomes" id="UP000318571">
    <property type="component" value="Chromosome 8"/>
</dbReference>
<keyword evidence="6 9" id="KW-0472">Membrane</keyword>
<evidence type="ECO:0000256" key="6">
    <source>
        <dbReference type="ARBA" id="ARBA00023136"/>
    </source>
</evidence>
<evidence type="ECO:0000259" key="10">
    <source>
        <dbReference type="PROSITE" id="PS50262"/>
    </source>
</evidence>
<dbReference type="Pfam" id="PF00001">
    <property type="entry name" value="7tm_1"/>
    <property type="match status" value="1"/>
</dbReference>
<keyword evidence="4 9" id="KW-0812">Transmembrane</keyword>
<feature type="domain" description="G-protein coupled receptors family 1 profile" evidence="10">
    <location>
        <begin position="1"/>
        <end position="59"/>
    </location>
</feature>
<feature type="compositionally biased region" description="Polar residues" evidence="8">
    <location>
        <begin position="187"/>
        <end position="199"/>
    </location>
</feature>
<dbReference type="InterPro" id="IPR017452">
    <property type="entry name" value="GPCR_Rhodpsn_7TM"/>
</dbReference>
<organism evidence="11 12">
    <name type="scientific">Tigriopus californicus</name>
    <name type="common">Marine copepod</name>
    <dbReference type="NCBI Taxonomy" id="6832"/>
    <lineage>
        <taxon>Eukaryota</taxon>
        <taxon>Metazoa</taxon>
        <taxon>Ecdysozoa</taxon>
        <taxon>Arthropoda</taxon>
        <taxon>Crustacea</taxon>
        <taxon>Multicrustacea</taxon>
        <taxon>Hexanauplia</taxon>
        <taxon>Copepoda</taxon>
        <taxon>Harpacticoida</taxon>
        <taxon>Harpacticidae</taxon>
        <taxon>Tigriopus</taxon>
    </lineage>
</organism>
<dbReference type="Gene3D" id="1.20.1070.10">
    <property type="entry name" value="Rhodopsin 7-helix transmembrane proteins"/>
    <property type="match status" value="1"/>
</dbReference>
<dbReference type="SUPFAM" id="SSF81321">
    <property type="entry name" value="Family A G protein-coupled receptor-like"/>
    <property type="match status" value="1"/>
</dbReference>
<evidence type="ECO:0000256" key="5">
    <source>
        <dbReference type="ARBA" id="ARBA00022989"/>
    </source>
</evidence>
<evidence type="ECO:0000256" key="2">
    <source>
        <dbReference type="ARBA" id="ARBA00010663"/>
    </source>
</evidence>
<comment type="subcellular location">
    <subcellularLocation>
        <location evidence="1">Cell membrane</location>
        <topology evidence="1">Multi-pass membrane protein</topology>
    </subcellularLocation>
</comment>
<comment type="similarity">
    <text evidence="2">Belongs to the G-protein coupled receptor 1 family.</text>
</comment>
<comment type="caution">
    <text evidence="11">The sequence shown here is derived from an EMBL/GenBank/DDBJ whole genome shotgun (WGS) entry which is preliminary data.</text>
</comment>
<dbReference type="PROSITE" id="PS50262">
    <property type="entry name" value="G_PROTEIN_RECEP_F1_2"/>
    <property type="match status" value="1"/>
</dbReference>
<feature type="transmembrane region" description="Helical" evidence="9">
    <location>
        <begin position="6"/>
        <end position="28"/>
    </location>
</feature>
<dbReference type="STRING" id="6832.A0A553N976"/>
<evidence type="ECO:0000313" key="12">
    <source>
        <dbReference type="Proteomes" id="UP000318571"/>
    </source>
</evidence>
<reference evidence="11 12" key="1">
    <citation type="journal article" date="2018" name="Nat. Ecol. Evol.">
        <title>Genomic signatures of mitonuclear coevolution across populations of Tigriopus californicus.</title>
        <authorList>
            <person name="Barreto F.S."/>
            <person name="Watson E.T."/>
            <person name="Lima T.G."/>
            <person name="Willett C.S."/>
            <person name="Edmands S."/>
            <person name="Li W."/>
            <person name="Burton R.S."/>
        </authorList>
    </citation>
    <scope>NUCLEOTIDE SEQUENCE [LARGE SCALE GENOMIC DNA]</scope>
    <source>
        <strain evidence="11 12">San Diego</strain>
    </source>
</reference>
<dbReference type="InterPro" id="IPR000276">
    <property type="entry name" value="GPCR_Rhodpsn"/>
</dbReference>
<dbReference type="GO" id="GO:0042277">
    <property type="term" value="F:peptide binding"/>
    <property type="evidence" value="ECO:0007669"/>
    <property type="project" value="TreeGrafter"/>
</dbReference>
<sequence>MKTVKLTVVVIMGYIICSTPFICVQLWATWGRPSHAVMQSITWLFWLLTLNSVVNPWIYMFFNVNLVEALCRACCAYQTPFPRRTNVTNGIGLRSRSEAKCPRGTGLQRKFSQSVTGIMTLNGSQDLIRSRSNTNGSHTSLTLLTNTSIVKLSEMEKRESQGSSSGGSASKVTFEVGKGTVAMMNRGNKQPIKSASAGGSNLDHVRPMV</sequence>
<dbReference type="EMBL" id="VCGU01000459">
    <property type="protein sequence ID" value="TRY61998.1"/>
    <property type="molecule type" value="Genomic_DNA"/>
</dbReference>
<evidence type="ECO:0000256" key="3">
    <source>
        <dbReference type="ARBA" id="ARBA00022475"/>
    </source>
</evidence>
<evidence type="ECO:0000256" key="7">
    <source>
        <dbReference type="ARBA" id="ARBA00023170"/>
    </source>
</evidence>
<keyword evidence="3" id="KW-1003">Cell membrane</keyword>
<evidence type="ECO:0000313" key="11">
    <source>
        <dbReference type="EMBL" id="TRY61998.1"/>
    </source>
</evidence>
<dbReference type="GO" id="GO:0005886">
    <property type="term" value="C:plasma membrane"/>
    <property type="evidence" value="ECO:0007669"/>
    <property type="project" value="UniProtKB-SubCell"/>
</dbReference>
<proteinExistence type="inferred from homology"/>
<evidence type="ECO:0000256" key="9">
    <source>
        <dbReference type="SAM" id="Phobius"/>
    </source>
</evidence>
<evidence type="ECO:0000256" key="4">
    <source>
        <dbReference type="ARBA" id="ARBA00022692"/>
    </source>
</evidence>
<feature type="region of interest" description="Disordered" evidence="8">
    <location>
        <begin position="186"/>
        <end position="209"/>
    </location>
</feature>
<evidence type="ECO:0000256" key="8">
    <source>
        <dbReference type="SAM" id="MobiDB-lite"/>
    </source>
</evidence>
<gene>
    <name evidence="11" type="ORF">TCAL_11530</name>
</gene>
<evidence type="ECO:0000256" key="1">
    <source>
        <dbReference type="ARBA" id="ARBA00004651"/>
    </source>
</evidence>
<keyword evidence="5 9" id="KW-1133">Transmembrane helix</keyword>
<dbReference type="PANTHER" id="PTHR24241">
    <property type="entry name" value="NEUROPEPTIDE RECEPTOR-RELATED G-PROTEIN COUPLED RECEPTOR"/>
    <property type="match status" value="1"/>
</dbReference>
<feature type="transmembrane region" description="Helical" evidence="9">
    <location>
        <begin position="40"/>
        <end position="62"/>
    </location>
</feature>
<name>A0A553N976_TIGCA</name>
<protein>
    <recommendedName>
        <fullName evidence="10">G-protein coupled receptors family 1 profile domain-containing protein</fullName>
    </recommendedName>
</protein>
<keyword evidence="12" id="KW-1185">Reference proteome</keyword>